<accession>A0A9D3X6Q1</accession>
<reference evidence="1" key="1">
    <citation type="submission" date="2021-09" db="EMBL/GenBank/DDBJ databases">
        <title>The genome of Mauremys mutica provides insights into the evolution of semi-aquatic lifestyle.</title>
        <authorList>
            <person name="Gong S."/>
            <person name="Gao Y."/>
        </authorList>
    </citation>
    <scope>NUCLEOTIDE SEQUENCE</scope>
    <source>
        <strain evidence="1">MM-2020</strain>
        <tissue evidence="1">Muscle</tissue>
    </source>
</reference>
<dbReference type="EMBL" id="JAHDVG010000480">
    <property type="protein sequence ID" value="KAH1174246.1"/>
    <property type="molecule type" value="Genomic_DNA"/>
</dbReference>
<evidence type="ECO:0000313" key="2">
    <source>
        <dbReference type="Proteomes" id="UP000827986"/>
    </source>
</evidence>
<keyword evidence="2" id="KW-1185">Reference proteome</keyword>
<dbReference type="AlphaFoldDB" id="A0A9D3X6Q1"/>
<evidence type="ECO:0000313" key="1">
    <source>
        <dbReference type="EMBL" id="KAH1174246.1"/>
    </source>
</evidence>
<dbReference type="Proteomes" id="UP000827986">
    <property type="component" value="Unassembled WGS sequence"/>
</dbReference>
<protein>
    <submittedName>
        <fullName evidence="1">Uncharacterized protein</fullName>
    </submittedName>
</protein>
<sequence>MSFLPVADGLWGHTQTCATGSGLRPFRFAALQPSSDACGTFHPISGSDTKENSSSKVSQLKILMLKVWGEDHTWRIDASSPPRLKPDQIMPPECLQFLLVRQRSPGAQREQRSTK</sequence>
<gene>
    <name evidence="1" type="ORF">KIL84_002390</name>
</gene>
<proteinExistence type="predicted"/>
<comment type="caution">
    <text evidence="1">The sequence shown here is derived from an EMBL/GenBank/DDBJ whole genome shotgun (WGS) entry which is preliminary data.</text>
</comment>
<name>A0A9D3X6Q1_9SAUR</name>
<organism evidence="1 2">
    <name type="scientific">Mauremys mutica</name>
    <name type="common">yellowpond turtle</name>
    <dbReference type="NCBI Taxonomy" id="74926"/>
    <lineage>
        <taxon>Eukaryota</taxon>
        <taxon>Metazoa</taxon>
        <taxon>Chordata</taxon>
        <taxon>Craniata</taxon>
        <taxon>Vertebrata</taxon>
        <taxon>Euteleostomi</taxon>
        <taxon>Archelosauria</taxon>
        <taxon>Testudinata</taxon>
        <taxon>Testudines</taxon>
        <taxon>Cryptodira</taxon>
        <taxon>Durocryptodira</taxon>
        <taxon>Testudinoidea</taxon>
        <taxon>Geoemydidae</taxon>
        <taxon>Geoemydinae</taxon>
        <taxon>Mauremys</taxon>
    </lineage>
</organism>